<dbReference type="EMBL" id="CP022415">
    <property type="protein sequence ID" value="ASM72550.1"/>
    <property type="molecule type" value="Genomic_DNA"/>
</dbReference>
<evidence type="ECO:0000313" key="1">
    <source>
        <dbReference type="EMBL" id="ASM72550.1"/>
    </source>
</evidence>
<dbReference type="AlphaFoldDB" id="A0A221K0Z1"/>
<dbReference type="Proteomes" id="UP000199754">
    <property type="component" value="Chromosome"/>
</dbReference>
<proteinExistence type="predicted"/>
<dbReference type="KEGG" id="spse:SULPSESMR1_01741"/>
<organism evidence="1 2">
    <name type="scientific">Pseudosulfitobacter pseudonitzschiae</name>
    <dbReference type="NCBI Taxonomy" id="1402135"/>
    <lineage>
        <taxon>Bacteria</taxon>
        <taxon>Pseudomonadati</taxon>
        <taxon>Pseudomonadota</taxon>
        <taxon>Alphaproteobacteria</taxon>
        <taxon>Rhodobacterales</taxon>
        <taxon>Roseobacteraceae</taxon>
        <taxon>Pseudosulfitobacter</taxon>
    </lineage>
</organism>
<gene>
    <name evidence="1" type="ORF">SULPSESMR1_01741</name>
</gene>
<dbReference type="RefSeq" id="WP_157728991.1">
    <property type="nucleotide sequence ID" value="NZ_CP022415.1"/>
</dbReference>
<dbReference type="OrthoDB" id="7722988at2"/>
<evidence type="ECO:0000313" key="2">
    <source>
        <dbReference type="Proteomes" id="UP000199754"/>
    </source>
</evidence>
<name>A0A221K0Z1_9RHOB</name>
<sequence>MLKKQVKSALAQAVMGGAVLLGAQLYAPLAMAKRSSDSFVPSITLEKELGRKFIMRMAGMPKDVGEAIWQVDATDQALNRHQEVTGLSGADVWVVGLQDWQQTDWLKDSPWHTLFAERLNGTADTTVFRSFQWRVRPGQHVDVHFVNLSQTQDMPALCLALAVYDLSREAMPALRVNGKATRSARARNCMREGWRNMPVASN</sequence>
<keyword evidence="2" id="KW-1185">Reference proteome</keyword>
<dbReference type="STRING" id="1402135.SAMN05444149_105386"/>
<reference evidence="1 2" key="1">
    <citation type="submission" date="2017-07" db="EMBL/GenBank/DDBJ databases">
        <title>Genome Sequence of Sulfitobacter pseudonitzschiae Strain SMR1 Isolated from a culture of the Diatom Skeletonema marinoi.</title>
        <authorList>
            <person name="Topel M."/>
            <person name="Pinder M.I.M."/>
            <person name="Johansson O.N."/>
            <person name="Kourtchenko O."/>
            <person name="Godhe A."/>
            <person name="Clarke A.K."/>
        </authorList>
    </citation>
    <scope>NUCLEOTIDE SEQUENCE [LARGE SCALE GENOMIC DNA]</scope>
    <source>
        <strain evidence="1 2">SMR1</strain>
    </source>
</reference>
<protein>
    <submittedName>
        <fullName evidence="1">Uncharacterized protein</fullName>
    </submittedName>
</protein>
<accession>A0A221K0Z1</accession>